<dbReference type="AlphaFoldDB" id="A0AB35XN37"/>
<dbReference type="Proteomes" id="UP001309299">
    <property type="component" value="Unassembled WGS sequence"/>
</dbReference>
<evidence type="ECO:0000313" key="2">
    <source>
        <dbReference type="Proteomes" id="UP001309299"/>
    </source>
</evidence>
<gene>
    <name evidence="1" type="ORF">V7F78_06825</name>
</gene>
<sequence>MDTEEVFVTVPLMVMGVLGSPVGGLTEVIVTLTNSAAVRAWAGEDSAKTVVRTINSPSSQAAGQKREAGDTFVMVVGRGRD</sequence>
<protein>
    <submittedName>
        <fullName evidence="1">DNA-binding protein</fullName>
    </submittedName>
</protein>
<keyword evidence="1" id="KW-0238">DNA-binding</keyword>
<comment type="caution">
    <text evidence="1">The sequence shown here is derived from an EMBL/GenBank/DDBJ whole genome shotgun (WGS) entry which is preliminary data.</text>
</comment>
<accession>A0AB35XN37</accession>
<dbReference type="RefSeq" id="WP_171023558.1">
    <property type="nucleotide sequence ID" value="NZ_AP024309.1"/>
</dbReference>
<reference evidence="1" key="1">
    <citation type="submission" date="2024-02" db="EMBL/GenBank/DDBJ databases">
        <title>Bacterial skin colonization with Propionibacterium avidum as a risk factor for Periprosthetic Joint Infections - a single-center prospective study.</title>
        <authorList>
            <person name="Achermann Y."/>
        </authorList>
    </citation>
    <scope>NUCLEOTIDE SEQUENCE</scope>
    <source>
        <strain evidence="1">PAVI-2017310195</strain>
    </source>
</reference>
<name>A0AB35XN37_9ACTN</name>
<proteinExistence type="predicted"/>
<evidence type="ECO:0000313" key="1">
    <source>
        <dbReference type="EMBL" id="MEH1546724.1"/>
    </source>
</evidence>
<dbReference type="GO" id="GO:0003677">
    <property type="term" value="F:DNA binding"/>
    <property type="evidence" value="ECO:0007669"/>
    <property type="project" value="UniProtKB-KW"/>
</dbReference>
<organism evidence="1 2">
    <name type="scientific">Cutibacterium avidum</name>
    <dbReference type="NCBI Taxonomy" id="33010"/>
    <lineage>
        <taxon>Bacteria</taxon>
        <taxon>Bacillati</taxon>
        <taxon>Actinomycetota</taxon>
        <taxon>Actinomycetes</taxon>
        <taxon>Propionibacteriales</taxon>
        <taxon>Propionibacteriaceae</taxon>
        <taxon>Cutibacterium</taxon>
    </lineage>
</organism>
<dbReference type="EMBL" id="JBAKUA010000008">
    <property type="protein sequence ID" value="MEH1546724.1"/>
    <property type="molecule type" value="Genomic_DNA"/>
</dbReference>